<dbReference type="PANTHER" id="PTHR11055">
    <property type="entry name" value="BIFUNCTIONAL 3'-PHOSPHOADENOSINE 5'-PHOSPHOSULFATE SYNTHASE"/>
    <property type="match status" value="1"/>
</dbReference>
<dbReference type="STRING" id="3218.A0A2K1JXE4"/>
<dbReference type="InterPro" id="IPR027417">
    <property type="entry name" value="P-loop_NTPase"/>
</dbReference>
<organism evidence="8">
    <name type="scientific">Physcomitrium patens</name>
    <name type="common">Spreading-leaved earth moss</name>
    <name type="synonym">Physcomitrella patens</name>
    <dbReference type="NCBI Taxonomy" id="3218"/>
    <lineage>
        <taxon>Eukaryota</taxon>
        <taxon>Viridiplantae</taxon>
        <taxon>Streptophyta</taxon>
        <taxon>Embryophyta</taxon>
        <taxon>Bryophyta</taxon>
        <taxon>Bryophytina</taxon>
        <taxon>Bryopsida</taxon>
        <taxon>Funariidae</taxon>
        <taxon>Funariales</taxon>
        <taxon>Funariaceae</taxon>
        <taxon>Physcomitrium</taxon>
    </lineage>
</organism>
<dbReference type="EC" id="2.7.1.25" evidence="1 6"/>
<dbReference type="Gramene" id="Pp3c10_2670V3.1">
    <property type="protein sequence ID" value="PAC:32901474.CDS.1"/>
    <property type="gene ID" value="Pp3c10_2670"/>
</dbReference>
<feature type="domain" description="APS kinase" evidence="7">
    <location>
        <begin position="43"/>
        <end position="192"/>
    </location>
</feature>
<keyword evidence="10" id="KW-1185">Reference proteome</keyword>
<dbReference type="UniPathway" id="UPA00140">
    <property type="reaction ID" value="UER00205"/>
</dbReference>
<dbReference type="EnsemblPlants" id="Pp3c10_2670V3.2">
    <property type="protein sequence ID" value="PAC:32901475.CDS.1"/>
    <property type="gene ID" value="Pp3c10_2670"/>
</dbReference>
<proteinExistence type="inferred from homology"/>
<dbReference type="InterPro" id="IPR059117">
    <property type="entry name" value="APS_kinase_dom"/>
</dbReference>
<dbReference type="GO" id="GO:0005524">
    <property type="term" value="F:ATP binding"/>
    <property type="evidence" value="ECO:0007669"/>
    <property type="project" value="UniProtKB-KW"/>
</dbReference>
<dbReference type="GeneID" id="112287666"/>
<gene>
    <name evidence="9" type="primary">LOC112287666</name>
    <name evidence="8" type="ORF">PHYPA_013321</name>
</gene>
<evidence type="ECO:0000313" key="9">
    <source>
        <dbReference type="EnsemblPlants" id="PAC:32901474.CDS.1"/>
    </source>
</evidence>
<dbReference type="AlphaFoldDB" id="A0A2K1JXE4"/>
<dbReference type="SUPFAM" id="SSF52540">
    <property type="entry name" value="P-loop containing nucleoside triphosphate hydrolases"/>
    <property type="match status" value="1"/>
</dbReference>
<reference evidence="8 10" key="2">
    <citation type="journal article" date="2018" name="Plant J.">
        <title>The Physcomitrella patens chromosome-scale assembly reveals moss genome structure and evolution.</title>
        <authorList>
            <person name="Lang D."/>
            <person name="Ullrich K.K."/>
            <person name="Murat F."/>
            <person name="Fuchs J."/>
            <person name="Jenkins J."/>
            <person name="Haas F.B."/>
            <person name="Piednoel M."/>
            <person name="Gundlach H."/>
            <person name="Van Bel M."/>
            <person name="Meyberg R."/>
            <person name="Vives C."/>
            <person name="Morata J."/>
            <person name="Symeonidi A."/>
            <person name="Hiss M."/>
            <person name="Muchero W."/>
            <person name="Kamisugi Y."/>
            <person name="Saleh O."/>
            <person name="Blanc G."/>
            <person name="Decker E.L."/>
            <person name="van Gessel N."/>
            <person name="Grimwood J."/>
            <person name="Hayes R.D."/>
            <person name="Graham S.W."/>
            <person name="Gunter L.E."/>
            <person name="McDaniel S.F."/>
            <person name="Hoernstein S.N.W."/>
            <person name="Larsson A."/>
            <person name="Li F.W."/>
            <person name="Perroud P.F."/>
            <person name="Phillips J."/>
            <person name="Ranjan P."/>
            <person name="Rokshar D.S."/>
            <person name="Rothfels C.J."/>
            <person name="Schneider L."/>
            <person name="Shu S."/>
            <person name="Stevenson D.W."/>
            <person name="Thummler F."/>
            <person name="Tillich M."/>
            <person name="Villarreal Aguilar J.C."/>
            <person name="Widiez T."/>
            <person name="Wong G.K."/>
            <person name="Wymore A."/>
            <person name="Zhang Y."/>
            <person name="Zimmer A.D."/>
            <person name="Quatrano R.S."/>
            <person name="Mayer K.F.X."/>
            <person name="Goodstein D."/>
            <person name="Casacuberta J.M."/>
            <person name="Vandepoele K."/>
            <person name="Reski R."/>
            <person name="Cuming A.C."/>
            <person name="Tuskan G.A."/>
            <person name="Maumus F."/>
            <person name="Salse J."/>
            <person name="Schmutz J."/>
            <person name="Rensing S.A."/>
        </authorList>
    </citation>
    <scope>NUCLEOTIDE SEQUENCE [LARGE SCALE GENOMIC DNA]</scope>
    <source>
        <strain evidence="9 10">cv. Gransden 2004</strain>
    </source>
</reference>
<keyword evidence="5 6" id="KW-0067">ATP-binding</keyword>
<evidence type="ECO:0000313" key="8">
    <source>
        <dbReference type="EMBL" id="PNR46202.1"/>
    </source>
</evidence>
<dbReference type="HAMAP" id="MF_00065">
    <property type="entry name" value="Adenylyl_sulf_kinase"/>
    <property type="match status" value="1"/>
</dbReference>
<dbReference type="NCBIfam" id="NF003013">
    <property type="entry name" value="PRK03846.1"/>
    <property type="match status" value="1"/>
</dbReference>
<evidence type="ECO:0000256" key="2">
    <source>
        <dbReference type="ARBA" id="ARBA00022679"/>
    </source>
</evidence>
<dbReference type="CDD" id="cd02027">
    <property type="entry name" value="APSK"/>
    <property type="match status" value="1"/>
</dbReference>
<dbReference type="OrthoDB" id="506431at2759"/>
<keyword evidence="3 6" id="KW-0547">Nucleotide-binding</keyword>
<comment type="pathway">
    <text evidence="6">Sulfur metabolism; hydrogen sulfide biosynthesis; sulfite from sulfate: step 2/3.</text>
</comment>
<protein>
    <recommendedName>
        <fullName evidence="1 6">Adenylyl-sulfate kinase</fullName>
        <ecNumber evidence="1 6">2.7.1.25</ecNumber>
    </recommendedName>
</protein>
<evidence type="ECO:0000259" key="7">
    <source>
        <dbReference type="Pfam" id="PF01583"/>
    </source>
</evidence>
<dbReference type="Pfam" id="PF01583">
    <property type="entry name" value="APS_kinase"/>
    <property type="match status" value="1"/>
</dbReference>
<sequence>MVGNVVIARSMTVAKAMAPAPTNLSWHHGFVERKERQGLLNQKGCVVWITGLSGSGKSTVACAIDHALARMGKLCYVLDGDNVRHGLCNDLGFSVEDREENIRRVGEVAKLFADAGLVTLVSCISPYKRNREFVRGLLDKGEFVEVYMKVPISICEKRDCKGLYKLARAGKIKGFTGIDDPYEVSDRPEVTLEATNAAGELITPDCMAETVIDYLLGRGLLNGPCLSNM</sequence>
<evidence type="ECO:0000256" key="4">
    <source>
        <dbReference type="ARBA" id="ARBA00022777"/>
    </source>
</evidence>
<evidence type="ECO:0000313" key="10">
    <source>
        <dbReference type="Proteomes" id="UP000006727"/>
    </source>
</evidence>
<dbReference type="EMBL" id="ABEU02000010">
    <property type="protein sequence ID" value="PNR46202.1"/>
    <property type="molecule type" value="Genomic_DNA"/>
</dbReference>
<reference evidence="9" key="3">
    <citation type="submission" date="2020-12" db="UniProtKB">
        <authorList>
            <consortium name="EnsemblPlants"/>
        </authorList>
    </citation>
    <scope>IDENTIFICATION</scope>
</reference>
<evidence type="ECO:0000256" key="1">
    <source>
        <dbReference type="ARBA" id="ARBA00012121"/>
    </source>
</evidence>
<evidence type="ECO:0000256" key="6">
    <source>
        <dbReference type="RuleBase" id="RU004347"/>
    </source>
</evidence>
<name>A0A2K1JXE4_PHYPA</name>
<comment type="catalytic activity">
    <reaction evidence="6">
        <text>adenosine 5'-phosphosulfate + ATP = 3'-phosphoadenylyl sulfate + ADP + H(+)</text>
        <dbReference type="Rhea" id="RHEA:24152"/>
        <dbReference type="ChEBI" id="CHEBI:15378"/>
        <dbReference type="ChEBI" id="CHEBI:30616"/>
        <dbReference type="ChEBI" id="CHEBI:58243"/>
        <dbReference type="ChEBI" id="CHEBI:58339"/>
        <dbReference type="ChEBI" id="CHEBI:456216"/>
        <dbReference type="EC" id="2.7.1.25"/>
    </reaction>
</comment>
<evidence type="ECO:0000256" key="3">
    <source>
        <dbReference type="ARBA" id="ARBA00022741"/>
    </source>
</evidence>
<dbReference type="GO" id="GO:0004020">
    <property type="term" value="F:adenylylsulfate kinase activity"/>
    <property type="evidence" value="ECO:0000318"/>
    <property type="project" value="GO_Central"/>
</dbReference>
<dbReference type="OMA" id="HENTVEE"/>
<dbReference type="InterPro" id="IPR002891">
    <property type="entry name" value="APS"/>
</dbReference>
<dbReference type="PaxDb" id="3218-PP1S245_6V6.1"/>
<accession>A0A2K1JXE4</accession>
<dbReference type="Proteomes" id="UP000006727">
    <property type="component" value="Chromosome 10"/>
</dbReference>
<keyword evidence="2 6" id="KW-0808">Transferase</keyword>
<evidence type="ECO:0000256" key="5">
    <source>
        <dbReference type="ARBA" id="ARBA00022840"/>
    </source>
</evidence>
<reference evidence="8 10" key="1">
    <citation type="journal article" date="2008" name="Science">
        <title>The Physcomitrella genome reveals evolutionary insights into the conquest of land by plants.</title>
        <authorList>
            <person name="Rensing S."/>
            <person name="Lang D."/>
            <person name="Zimmer A."/>
            <person name="Terry A."/>
            <person name="Salamov A."/>
            <person name="Shapiro H."/>
            <person name="Nishiyama T."/>
            <person name="Perroud P.-F."/>
            <person name="Lindquist E."/>
            <person name="Kamisugi Y."/>
            <person name="Tanahashi T."/>
            <person name="Sakakibara K."/>
            <person name="Fujita T."/>
            <person name="Oishi K."/>
            <person name="Shin-I T."/>
            <person name="Kuroki Y."/>
            <person name="Toyoda A."/>
            <person name="Suzuki Y."/>
            <person name="Hashimoto A."/>
            <person name="Yamaguchi K."/>
            <person name="Sugano A."/>
            <person name="Kohara Y."/>
            <person name="Fujiyama A."/>
            <person name="Anterola A."/>
            <person name="Aoki S."/>
            <person name="Ashton N."/>
            <person name="Barbazuk W.B."/>
            <person name="Barker E."/>
            <person name="Bennetzen J."/>
            <person name="Bezanilla M."/>
            <person name="Blankenship R."/>
            <person name="Cho S.H."/>
            <person name="Dutcher S."/>
            <person name="Estelle M."/>
            <person name="Fawcett J.A."/>
            <person name="Gundlach H."/>
            <person name="Hanada K."/>
            <person name="Heyl A."/>
            <person name="Hicks K.A."/>
            <person name="Hugh J."/>
            <person name="Lohr M."/>
            <person name="Mayer K."/>
            <person name="Melkozernov A."/>
            <person name="Murata T."/>
            <person name="Nelson D."/>
            <person name="Pils B."/>
            <person name="Prigge M."/>
            <person name="Reiss B."/>
            <person name="Renner T."/>
            <person name="Rombauts S."/>
            <person name="Rushton P."/>
            <person name="Sanderfoot A."/>
            <person name="Schween G."/>
            <person name="Shiu S.-H."/>
            <person name="Stueber K."/>
            <person name="Theodoulou F.L."/>
            <person name="Tu H."/>
            <person name="Van de Peer Y."/>
            <person name="Verrier P.J."/>
            <person name="Waters E."/>
            <person name="Wood A."/>
            <person name="Yang L."/>
            <person name="Cove D."/>
            <person name="Cuming A."/>
            <person name="Hasebe M."/>
            <person name="Lucas S."/>
            <person name="Mishler D.B."/>
            <person name="Reski R."/>
            <person name="Grigoriev I."/>
            <person name="Quatrano R.S."/>
            <person name="Boore J.L."/>
        </authorList>
    </citation>
    <scope>NUCLEOTIDE SEQUENCE [LARGE SCALE GENOMIC DNA]</scope>
    <source>
        <strain evidence="9 10">cv. Gransden 2004</strain>
    </source>
</reference>
<dbReference type="RefSeq" id="XP_024386689.1">
    <property type="nucleotide sequence ID" value="XM_024530921.2"/>
</dbReference>
<comment type="similarity">
    <text evidence="6">Belongs to the APS kinase family.</text>
</comment>
<comment type="function">
    <text evidence="6">Catalyzes the synthesis of activated sulfate.</text>
</comment>
<dbReference type="NCBIfam" id="TIGR00455">
    <property type="entry name" value="apsK"/>
    <property type="match status" value="1"/>
</dbReference>
<dbReference type="EnsemblPlants" id="Pp3c10_2670V3.1">
    <property type="protein sequence ID" value="PAC:32901474.CDS.1"/>
    <property type="gene ID" value="Pp3c10_2670"/>
</dbReference>
<dbReference type="GO" id="GO:0000103">
    <property type="term" value="P:sulfate assimilation"/>
    <property type="evidence" value="ECO:0000318"/>
    <property type="project" value="GO_Central"/>
</dbReference>
<keyword evidence="4 6" id="KW-0418">Kinase</keyword>
<dbReference type="GO" id="GO:0070814">
    <property type="term" value="P:hydrogen sulfide biosynthetic process"/>
    <property type="evidence" value="ECO:0007669"/>
    <property type="project" value="UniProtKB-UniPathway"/>
</dbReference>
<dbReference type="PANTHER" id="PTHR11055:SF1">
    <property type="entry name" value="PAPS SYNTHETASE, ISOFORM D"/>
    <property type="match status" value="1"/>
</dbReference>
<dbReference type="Gene3D" id="3.40.50.300">
    <property type="entry name" value="P-loop containing nucleotide triphosphate hydrolases"/>
    <property type="match status" value="1"/>
</dbReference>
<dbReference type="Gramene" id="Pp3c10_2670V3.2">
    <property type="protein sequence ID" value="PAC:32901475.CDS.1"/>
    <property type="gene ID" value="Pp3c10_2670"/>
</dbReference>